<dbReference type="InterPro" id="IPR028889">
    <property type="entry name" value="USP"/>
</dbReference>
<evidence type="ECO:0000256" key="9">
    <source>
        <dbReference type="ARBA" id="ARBA00029910"/>
    </source>
</evidence>
<feature type="domain" description="USP" evidence="13">
    <location>
        <begin position="195"/>
        <end position="596"/>
    </location>
</feature>
<dbReference type="PANTHER" id="PTHR24006:SF702">
    <property type="entry name" value="UBIQUITIN CARBOXYL-TERMINAL HYDROLASE 47"/>
    <property type="match status" value="1"/>
</dbReference>
<dbReference type="PANTHER" id="PTHR24006">
    <property type="entry name" value="UBIQUITIN CARBOXYL-TERMINAL HYDROLASE"/>
    <property type="match status" value="1"/>
</dbReference>
<dbReference type="InterPro" id="IPR001394">
    <property type="entry name" value="Peptidase_C19_UCH"/>
</dbReference>
<protein>
    <recommendedName>
        <fullName evidence="8">Ubiquitin carboxyl-terminal hydrolase 47</fullName>
        <ecNumber evidence="3">3.4.19.12</ecNumber>
    </recommendedName>
    <alternativeName>
        <fullName evidence="9">Ubiquitin thioesterase 47</fullName>
    </alternativeName>
    <alternativeName>
        <fullName evidence="10">Ubiquitin-specific-processing protease 47</fullName>
    </alternativeName>
</protein>
<dbReference type="GO" id="GO:0005634">
    <property type="term" value="C:nucleus"/>
    <property type="evidence" value="ECO:0007669"/>
    <property type="project" value="TreeGrafter"/>
</dbReference>
<evidence type="ECO:0000256" key="8">
    <source>
        <dbReference type="ARBA" id="ARBA00026136"/>
    </source>
</evidence>
<dbReference type="EMBL" id="JBBCAQ010000037">
    <property type="protein sequence ID" value="KAK7574523.1"/>
    <property type="molecule type" value="Genomic_DNA"/>
</dbReference>
<evidence type="ECO:0000256" key="10">
    <source>
        <dbReference type="ARBA" id="ARBA00032453"/>
    </source>
</evidence>
<dbReference type="GO" id="GO:0005829">
    <property type="term" value="C:cytosol"/>
    <property type="evidence" value="ECO:0007669"/>
    <property type="project" value="TreeGrafter"/>
</dbReference>
<evidence type="ECO:0000256" key="5">
    <source>
        <dbReference type="ARBA" id="ARBA00022786"/>
    </source>
</evidence>
<feature type="compositionally biased region" description="Low complexity" evidence="12">
    <location>
        <begin position="451"/>
        <end position="469"/>
    </location>
</feature>
<feature type="region of interest" description="Disordered" evidence="12">
    <location>
        <begin position="934"/>
        <end position="957"/>
    </location>
</feature>
<proteinExistence type="inferred from homology"/>
<comment type="caution">
    <text evidence="14">The sequence shown here is derived from an EMBL/GenBank/DDBJ whole genome shotgun (WGS) entry which is preliminary data.</text>
</comment>
<dbReference type="SUPFAM" id="SSF54001">
    <property type="entry name" value="Cysteine proteinases"/>
    <property type="match status" value="1"/>
</dbReference>
<dbReference type="InterPro" id="IPR050164">
    <property type="entry name" value="Peptidase_C19"/>
</dbReference>
<dbReference type="GO" id="GO:0004843">
    <property type="term" value="F:cysteine-type deubiquitinase activity"/>
    <property type="evidence" value="ECO:0007669"/>
    <property type="project" value="UniProtKB-EC"/>
</dbReference>
<dbReference type="Pfam" id="PF25985">
    <property type="entry name" value="Ubiquitin_USP47_N"/>
    <property type="match status" value="1"/>
</dbReference>
<dbReference type="EC" id="3.4.19.12" evidence="3"/>
<feature type="region of interest" description="Disordered" evidence="12">
    <location>
        <begin position="119"/>
        <end position="140"/>
    </location>
</feature>
<sequence length="1364" mass="154803">MVCRPSTDDEEDHAFCVVRDFSGTSNDLKVTIRAPPKMTGGEFVREVAKLFTFEPNSFRLVSPTPAKQNNEFQCTLTEDSEELLKDVGVNFETNARNLFIVEGLNNGVPRLVNKDDDLELGASASPDEPSSSSSFSPPLERVVCSTTNSDSRRLVRRNCETNRSSCNRLARKSMSGQVARSSNMSFDSPISLGFRGLINQAMTCYLNSLLQALYMTPEFRNALYNWRFVPSPGMDEYKSIPYQLQKLFLNLQTSHRTAVETTDLTRSFGWDSSEAWQQHDIQELCRVMFDALEQEFKGTEQADLINQLYQGKMIDYVKCLNCGTEKIREDTFLDIPLPVRPFGCNVAYGSVEEALHAFVQPETLEENNQYFCERCNRKCDAHKGLKFTKFPYLLTLHLMRFDFDYNSMHRIKLSDKVVFPETLNLNGFISETSLSPTMYKEEGSEGFPEEIAGSSSKCDDSSTTDSGSAIDDEACLASSNDLNNVDYDQDVDEGIDVGNQHENEKNRNHSMDSGPYVYELFSIMVHSGSATGGHYYVYIKDFHTSDWFCFNDQSVTRITHEDIDRSFGGYGGPSRSYYSGVYSSSMNAYMLMYRQIDRERNVLPLKEEDFPPHIKALLNEMYEKEETNRRLQDKLKETRKIKLFVQYPDSNNLTESKLECSSSLPLKEVTQMAYKKLQLENILSADQCRLVLYNSKNDSIDDCLDGREYDDIGSILSVDYSGRKNEMLMEIRPKDAPFVMHKPGAVSIRLYQVNFDPEKVEGPVVVRTSLKNDVATFRDELLDRFKVSDQIVYIALFTEGGTVRSLEDERLPLQESGVVASSQIFIGFPPNPSVSRRRMRYMIERYLNVIRLNIMLPEIKPEVYKRLSIPTLSEYTKNQKPEEIQLNNKDSYRVNNSVNNALMTNNNNLLPSLLSSPPMNGDDAFINDTSQAVNSIPVGGHQSDQSASEDSSLTDSDRTIMGDAQEDCHLSSAGSSPCAGDLRQISSAGSSPRGCDLRFSNDLLCDDANCGDKFSKFICNYDDDSEGCDLYFKECSNTVSFDKRNLKVDVDKRMPMEFFKKHLEQYVHVPSPYFKLLCPEKSDMSSSTSNLYVKNLLTVGNDATIRVHLRRLTRPGVPKTNLFYLNLNTTKMIEFLGEFVIDEDSTVAETKKELLQDLRIVQNIDIPFERCRLREKTESGPGKIYLNDQMWKDIGTPIGCPRELYLQALDKDDPIVDIESQTALIVRPCNGSLSEIVVDELTVQNLKAKISEISNIPEEHLVLGSQTWGSLFNTYNGYQNGGTYSCSSGIDWTSMTNDSAPLDQWPLNLREEGHVINYKDSRDEPNRLEPETKYYSNRFVSQRRTEKSLKIQVSAPRITNGEID</sequence>
<evidence type="ECO:0000313" key="14">
    <source>
        <dbReference type="EMBL" id="KAK7574523.1"/>
    </source>
</evidence>
<name>A0AAN9T5Z0_9HEMI</name>
<dbReference type="PROSITE" id="PS50235">
    <property type="entry name" value="USP_3"/>
    <property type="match status" value="1"/>
</dbReference>
<dbReference type="GO" id="GO:0006508">
    <property type="term" value="P:proteolysis"/>
    <property type="evidence" value="ECO:0007669"/>
    <property type="project" value="UniProtKB-KW"/>
</dbReference>
<keyword evidence="5" id="KW-0833">Ubl conjugation pathway</keyword>
<feature type="coiled-coil region" evidence="11">
    <location>
        <begin position="614"/>
        <end position="641"/>
    </location>
</feature>
<evidence type="ECO:0000313" key="15">
    <source>
        <dbReference type="Proteomes" id="UP001367676"/>
    </source>
</evidence>
<comment type="similarity">
    <text evidence="2">Belongs to the peptidase C19 family.</text>
</comment>
<dbReference type="Pfam" id="PF00443">
    <property type="entry name" value="UCH"/>
    <property type="match status" value="1"/>
</dbReference>
<evidence type="ECO:0000256" key="11">
    <source>
        <dbReference type="SAM" id="Coils"/>
    </source>
</evidence>
<evidence type="ECO:0000256" key="3">
    <source>
        <dbReference type="ARBA" id="ARBA00012759"/>
    </source>
</evidence>
<dbReference type="InterPro" id="IPR018200">
    <property type="entry name" value="USP_CS"/>
</dbReference>
<dbReference type="GO" id="GO:0016579">
    <property type="term" value="P:protein deubiquitination"/>
    <property type="evidence" value="ECO:0007669"/>
    <property type="project" value="InterPro"/>
</dbReference>
<dbReference type="Pfam" id="PF19718">
    <property type="entry name" value="USP47_C"/>
    <property type="match status" value="1"/>
</dbReference>
<feature type="compositionally biased region" description="Polar residues" evidence="12">
    <location>
        <begin position="942"/>
        <end position="954"/>
    </location>
</feature>
<dbReference type="Gene3D" id="3.90.70.10">
    <property type="entry name" value="Cysteine proteinases"/>
    <property type="match status" value="1"/>
</dbReference>
<comment type="catalytic activity">
    <reaction evidence="1">
        <text>Thiol-dependent hydrolysis of ester, thioester, amide, peptide and isopeptide bonds formed by the C-terminal Gly of ubiquitin (a 76-residue protein attached to proteins as an intracellular targeting signal).</text>
        <dbReference type="EC" id="3.4.19.12"/>
    </reaction>
</comment>
<accession>A0AAN9T5Z0</accession>
<evidence type="ECO:0000256" key="7">
    <source>
        <dbReference type="ARBA" id="ARBA00022807"/>
    </source>
</evidence>
<evidence type="ECO:0000256" key="12">
    <source>
        <dbReference type="SAM" id="MobiDB-lite"/>
    </source>
</evidence>
<dbReference type="InterPro" id="IPR038765">
    <property type="entry name" value="Papain-like_cys_pep_sf"/>
</dbReference>
<keyword evidence="7" id="KW-0788">Thiol protease</keyword>
<reference evidence="14 15" key="1">
    <citation type="submission" date="2024-03" db="EMBL/GenBank/DDBJ databases">
        <title>Adaptation during the transition from Ophiocordyceps entomopathogen to insect associate is accompanied by gene loss and intensified selection.</title>
        <authorList>
            <person name="Ward C.M."/>
            <person name="Onetto C.A."/>
            <person name="Borneman A.R."/>
        </authorList>
    </citation>
    <scope>NUCLEOTIDE SEQUENCE [LARGE SCALE GENOMIC DNA]</scope>
    <source>
        <strain evidence="14">AWRI1</strain>
        <tissue evidence="14">Single Adult Female</tissue>
    </source>
</reference>
<organism evidence="14 15">
    <name type="scientific">Parthenolecanium corni</name>
    <dbReference type="NCBI Taxonomy" id="536013"/>
    <lineage>
        <taxon>Eukaryota</taxon>
        <taxon>Metazoa</taxon>
        <taxon>Ecdysozoa</taxon>
        <taxon>Arthropoda</taxon>
        <taxon>Hexapoda</taxon>
        <taxon>Insecta</taxon>
        <taxon>Pterygota</taxon>
        <taxon>Neoptera</taxon>
        <taxon>Paraneoptera</taxon>
        <taxon>Hemiptera</taxon>
        <taxon>Sternorrhyncha</taxon>
        <taxon>Coccoidea</taxon>
        <taxon>Coccidae</taxon>
        <taxon>Parthenolecanium</taxon>
    </lineage>
</organism>
<evidence type="ECO:0000256" key="4">
    <source>
        <dbReference type="ARBA" id="ARBA00022670"/>
    </source>
</evidence>
<dbReference type="InterPro" id="IPR045578">
    <property type="entry name" value="USP47_C"/>
</dbReference>
<feature type="compositionally biased region" description="Low complexity" evidence="12">
    <location>
        <begin position="123"/>
        <end position="138"/>
    </location>
</feature>
<evidence type="ECO:0000256" key="1">
    <source>
        <dbReference type="ARBA" id="ARBA00000707"/>
    </source>
</evidence>
<feature type="region of interest" description="Disordered" evidence="12">
    <location>
        <begin position="439"/>
        <end position="469"/>
    </location>
</feature>
<keyword evidence="15" id="KW-1185">Reference proteome</keyword>
<evidence type="ECO:0000256" key="6">
    <source>
        <dbReference type="ARBA" id="ARBA00022801"/>
    </source>
</evidence>
<keyword evidence="6" id="KW-0378">Hydrolase</keyword>
<dbReference type="CDD" id="cd02659">
    <property type="entry name" value="peptidase_C19C"/>
    <property type="match status" value="1"/>
</dbReference>
<dbReference type="PROSITE" id="PS00973">
    <property type="entry name" value="USP_2"/>
    <property type="match status" value="1"/>
</dbReference>
<evidence type="ECO:0000259" key="13">
    <source>
        <dbReference type="PROSITE" id="PS50235"/>
    </source>
</evidence>
<keyword evidence="11" id="KW-0175">Coiled coil</keyword>
<gene>
    <name evidence="14" type="ORF">V9T40_011714</name>
</gene>
<evidence type="ECO:0000256" key="2">
    <source>
        <dbReference type="ARBA" id="ARBA00009085"/>
    </source>
</evidence>
<keyword evidence="4" id="KW-0645">Protease</keyword>
<dbReference type="Proteomes" id="UP001367676">
    <property type="component" value="Unassembled WGS sequence"/>
</dbReference>
<dbReference type="PROSITE" id="PS00972">
    <property type="entry name" value="USP_1"/>
    <property type="match status" value="1"/>
</dbReference>